<dbReference type="Proteomes" id="UP000245410">
    <property type="component" value="Unassembled WGS sequence"/>
</dbReference>
<evidence type="ECO:0000313" key="2">
    <source>
        <dbReference type="Proteomes" id="UP000245410"/>
    </source>
</evidence>
<dbReference type="AlphaFoldDB" id="A0A317DDS4"/>
<proteinExistence type="predicted"/>
<organism evidence="1 2">
    <name type="scientific">Micromonospora acroterricola</name>
    <dbReference type="NCBI Taxonomy" id="2202421"/>
    <lineage>
        <taxon>Bacteria</taxon>
        <taxon>Bacillati</taxon>
        <taxon>Actinomycetota</taxon>
        <taxon>Actinomycetes</taxon>
        <taxon>Micromonosporales</taxon>
        <taxon>Micromonosporaceae</taxon>
        <taxon>Micromonospora</taxon>
    </lineage>
</organism>
<comment type="caution">
    <text evidence="1">The sequence shown here is derived from an EMBL/GenBank/DDBJ whole genome shotgun (WGS) entry which is preliminary data.</text>
</comment>
<gene>
    <name evidence="1" type="ORF">DKT68_04505</name>
</gene>
<name>A0A317DDS4_9ACTN</name>
<reference evidence="1 2" key="1">
    <citation type="submission" date="2018-05" db="EMBL/GenBank/DDBJ databases">
        <title>Micromonospora atacamensis sp. nov., a novel actinobacteria isolated from high altitude Atacama Desert soil.</title>
        <authorList>
            <person name="Carro L."/>
            <person name="Golinska P."/>
            <person name="Klenk H.-P."/>
            <person name="Goodfellow M."/>
        </authorList>
    </citation>
    <scope>NUCLEOTIDE SEQUENCE [LARGE SCALE GENOMIC DNA]</scope>
    <source>
        <strain evidence="1 2">5R2A7</strain>
    </source>
</reference>
<evidence type="ECO:0000313" key="1">
    <source>
        <dbReference type="EMBL" id="PWR11896.1"/>
    </source>
</evidence>
<sequence>MTDDRKVVRRFEPYADHLAFVISDVEATEGIFDGDTWDRADDTWRIAVERHCIVVGTARYDYVPVTLALLDTPPEVESLDAFDYVIEADILLPSGQMVVTGATELPNEVEPVPLPAGRYRVRVVYAQTDRRPARCDLEGVGDHLEYQLTMWPNDADLGVRVLKQGPSPWAY</sequence>
<dbReference type="OrthoDB" id="280156at2"/>
<dbReference type="EMBL" id="QGKR01000122">
    <property type="protein sequence ID" value="PWR11896.1"/>
    <property type="molecule type" value="Genomic_DNA"/>
</dbReference>
<accession>A0A317DDS4</accession>
<keyword evidence="2" id="KW-1185">Reference proteome</keyword>
<dbReference type="RefSeq" id="WP_109816167.1">
    <property type="nucleotide sequence ID" value="NZ_QGKR01000122.1"/>
</dbReference>
<protein>
    <submittedName>
        <fullName evidence="1">Uncharacterized protein</fullName>
    </submittedName>
</protein>